<dbReference type="Proteomes" id="UP000236630">
    <property type="component" value="Unassembled WGS sequence"/>
</dbReference>
<gene>
    <name evidence="2" type="ORF">CUMW_191000</name>
</gene>
<dbReference type="EMBL" id="BDQV01000198">
    <property type="protein sequence ID" value="GAY58975.1"/>
    <property type="molecule type" value="Genomic_DNA"/>
</dbReference>
<evidence type="ECO:0000313" key="2">
    <source>
        <dbReference type="EMBL" id="GAY58975.1"/>
    </source>
</evidence>
<evidence type="ECO:0000313" key="3">
    <source>
        <dbReference type="Proteomes" id="UP000236630"/>
    </source>
</evidence>
<keyword evidence="1" id="KW-0812">Transmembrane</keyword>
<name>A0A2H5Q3V4_CITUN</name>
<keyword evidence="1" id="KW-0472">Membrane</keyword>
<reference evidence="2 3" key="1">
    <citation type="journal article" date="2017" name="Front. Genet.">
        <title>Draft sequencing of the heterozygous diploid genome of Satsuma (Citrus unshiu Marc.) using a hybrid assembly approach.</title>
        <authorList>
            <person name="Shimizu T."/>
            <person name="Tanizawa Y."/>
            <person name="Mochizuki T."/>
            <person name="Nagasaki H."/>
            <person name="Yoshioka T."/>
            <person name="Toyoda A."/>
            <person name="Fujiyama A."/>
            <person name="Kaminuma E."/>
            <person name="Nakamura Y."/>
        </authorList>
    </citation>
    <scope>NUCLEOTIDE SEQUENCE [LARGE SCALE GENOMIC DNA]</scope>
    <source>
        <strain evidence="3">cv. Miyagawa wase</strain>
    </source>
</reference>
<keyword evidence="3" id="KW-1185">Reference proteome</keyword>
<comment type="caution">
    <text evidence="2">The sequence shown here is derived from an EMBL/GenBank/DDBJ whole genome shotgun (WGS) entry which is preliminary data.</text>
</comment>
<keyword evidence="1" id="KW-1133">Transmembrane helix</keyword>
<dbReference type="AlphaFoldDB" id="A0A2H5Q3V4"/>
<proteinExistence type="predicted"/>
<protein>
    <submittedName>
        <fullName evidence="2">Uncharacterized protein</fullName>
    </submittedName>
</protein>
<accession>A0A2H5Q3V4</accession>
<organism evidence="2 3">
    <name type="scientific">Citrus unshiu</name>
    <name type="common">Satsuma mandarin</name>
    <name type="synonym">Citrus nobilis var. unshiu</name>
    <dbReference type="NCBI Taxonomy" id="55188"/>
    <lineage>
        <taxon>Eukaryota</taxon>
        <taxon>Viridiplantae</taxon>
        <taxon>Streptophyta</taxon>
        <taxon>Embryophyta</taxon>
        <taxon>Tracheophyta</taxon>
        <taxon>Spermatophyta</taxon>
        <taxon>Magnoliopsida</taxon>
        <taxon>eudicotyledons</taxon>
        <taxon>Gunneridae</taxon>
        <taxon>Pentapetalae</taxon>
        <taxon>rosids</taxon>
        <taxon>malvids</taxon>
        <taxon>Sapindales</taxon>
        <taxon>Rutaceae</taxon>
        <taxon>Aurantioideae</taxon>
        <taxon>Citrus</taxon>
    </lineage>
</organism>
<sequence length="63" mass="7354">MSLERGVVLSRNELEERIAIRRTLSFFNAVAVKCFVVYTTNLWIAYNEFGIHWVLICLGIFVM</sequence>
<feature type="transmembrane region" description="Helical" evidence="1">
    <location>
        <begin position="20"/>
        <end position="38"/>
    </location>
</feature>
<evidence type="ECO:0000256" key="1">
    <source>
        <dbReference type="SAM" id="Phobius"/>
    </source>
</evidence>